<dbReference type="InterPro" id="IPR036249">
    <property type="entry name" value="Thioredoxin-like_sf"/>
</dbReference>
<evidence type="ECO:0000259" key="1">
    <source>
        <dbReference type="PROSITE" id="PS50404"/>
    </source>
</evidence>
<dbReference type="InterPro" id="IPR004046">
    <property type="entry name" value="GST_C"/>
</dbReference>
<dbReference type="SUPFAM" id="SSF47616">
    <property type="entry name" value="GST C-terminal domain-like"/>
    <property type="match status" value="1"/>
</dbReference>
<accession>A0A095WXF1</accession>
<dbReference type="PROSITE" id="PS50405">
    <property type="entry name" value="GST_CTER"/>
    <property type="match status" value="1"/>
</dbReference>
<feature type="domain" description="GST C-terminal" evidence="2">
    <location>
        <begin position="81"/>
        <end position="205"/>
    </location>
</feature>
<dbReference type="EMBL" id="AUVB01000059">
    <property type="protein sequence ID" value="KGE03304.1"/>
    <property type="molecule type" value="Genomic_DNA"/>
</dbReference>
<dbReference type="InterPro" id="IPR036282">
    <property type="entry name" value="Glutathione-S-Trfase_C_sf"/>
</dbReference>
<dbReference type="Gene3D" id="1.20.1050.10">
    <property type="match status" value="1"/>
</dbReference>
<dbReference type="GO" id="GO:0005737">
    <property type="term" value="C:cytoplasm"/>
    <property type="evidence" value="ECO:0007669"/>
    <property type="project" value="TreeGrafter"/>
</dbReference>
<proteinExistence type="predicted"/>
<protein>
    <submittedName>
        <fullName evidence="3">Glutathione S-transferase family protein</fullName>
    </submittedName>
</protein>
<dbReference type="Proteomes" id="UP000029640">
    <property type="component" value="Unassembled WGS sequence"/>
</dbReference>
<evidence type="ECO:0000313" key="4">
    <source>
        <dbReference type="Proteomes" id="UP000029640"/>
    </source>
</evidence>
<dbReference type="InterPro" id="IPR010987">
    <property type="entry name" value="Glutathione-S-Trfase_C-like"/>
</dbReference>
<dbReference type="InterPro" id="IPR050983">
    <property type="entry name" value="GST_Omega/HSP26"/>
</dbReference>
<evidence type="ECO:0000313" key="3">
    <source>
        <dbReference type="EMBL" id="KGE03304.1"/>
    </source>
</evidence>
<feature type="domain" description="GST N-terminal" evidence="1">
    <location>
        <begin position="1"/>
        <end position="77"/>
    </location>
</feature>
<dbReference type="RefSeq" id="WP_035517782.1">
    <property type="nucleotide sequence ID" value="NZ_KN234788.1"/>
</dbReference>
<evidence type="ECO:0000259" key="2">
    <source>
        <dbReference type="PROSITE" id="PS50405"/>
    </source>
</evidence>
<dbReference type="SUPFAM" id="SSF52833">
    <property type="entry name" value="Thioredoxin-like"/>
    <property type="match status" value="1"/>
</dbReference>
<sequence length="206" mass="22434">MQVFERTDCPFCWKVRLTAAELGVALDLIASRPGDPHPEVSRLSPTATVPVLTDGDLALWESAVICGYLDELGSGALYGSTPSARAAVRLLEAYSDRLAAEGLKDAVFELRSKAPEERDASRVEQGLALWGERLAELAARLADKPWFAGSFSVADCALGPRFGVAEAYGIGTFRRHGNLVAWFERLKARPAWQQAYPNQFIGLPRG</sequence>
<gene>
    <name evidence="3" type="ORF">HRUBRA_02106</name>
</gene>
<dbReference type="Pfam" id="PF13409">
    <property type="entry name" value="GST_N_2"/>
    <property type="match status" value="1"/>
</dbReference>
<dbReference type="CDD" id="cd00570">
    <property type="entry name" value="GST_N_family"/>
    <property type="match status" value="1"/>
</dbReference>
<reference evidence="3 4" key="1">
    <citation type="journal article" date="2014" name="Genome Announc.">
        <title>Genome Sequence of Gammaproteobacterial Pseudohaliea rubra Type Strain DSM 19751, Isolated from Coastal Seawater of the Mediterranean Sea.</title>
        <authorList>
            <person name="Spring S."/>
            <person name="Fiebig A."/>
            <person name="Riedel T."/>
            <person name="Goker M."/>
            <person name="Klenk H.P."/>
        </authorList>
    </citation>
    <scope>NUCLEOTIDE SEQUENCE [LARGE SCALE GENOMIC DNA]</scope>
    <source>
        <strain evidence="3 4">DSM 19751</strain>
    </source>
</reference>
<dbReference type="Pfam" id="PF00043">
    <property type="entry name" value="GST_C"/>
    <property type="match status" value="1"/>
</dbReference>
<dbReference type="HOGENOM" id="CLU_011226_9_3_6"/>
<keyword evidence="4" id="KW-1185">Reference proteome</keyword>
<dbReference type="PANTHER" id="PTHR43968:SF6">
    <property type="entry name" value="GLUTATHIONE S-TRANSFERASE OMEGA"/>
    <property type="match status" value="1"/>
</dbReference>
<dbReference type="OrthoDB" id="9799538at2"/>
<organism evidence="3 4">
    <name type="scientific">Pseudohaliea rubra DSM 19751</name>
    <dbReference type="NCBI Taxonomy" id="1265313"/>
    <lineage>
        <taxon>Bacteria</taxon>
        <taxon>Pseudomonadati</taxon>
        <taxon>Pseudomonadota</taxon>
        <taxon>Gammaproteobacteria</taxon>
        <taxon>Cellvibrionales</taxon>
        <taxon>Halieaceae</taxon>
        <taxon>Pseudohaliea</taxon>
    </lineage>
</organism>
<dbReference type="InterPro" id="IPR004045">
    <property type="entry name" value="Glutathione_S-Trfase_N"/>
</dbReference>
<dbReference type="SFLD" id="SFLDS00019">
    <property type="entry name" value="Glutathione_Transferase_(cytos"/>
    <property type="match status" value="1"/>
</dbReference>
<dbReference type="AlphaFoldDB" id="A0A095WXF1"/>
<dbReference type="PROSITE" id="PS50404">
    <property type="entry name" value="GST_NTER"/>
    <property type="match status" value="1"/>
</dbReference>
<dbReference type="SFLD" id="SFLDG00358">
    <property type="entry name" value="Main_(cytGST)"/>
    <property type="match status" value="1"/>
</dbReference>
<dbReference type="PANTHER" id="PTHR43968">
    <property type="match status" value="1"/>
</dbReference>
<dbReference type="GO" id="GO:0016740">
    <property type="term" value="F:transferase activity"/>
    <property type="evidence" value="ECO:0007669"/>
    <property type="project" value="UniProtKB-KW"/>
</dbReference>
<dbReference type="Gene3D" id="3.40.30.10">
    <property type="entry name" value="Glutaredoxin"/>
    <property type="match status" value="1"/>
</dbReference>
<name>A0A095WXF1_9GAMM</name>
<dbReference type="STRING" id="1265313.HRUBRA_02106"/>
<dbReference type="InterPro" id="IPR040079">
    <property type="entry name" value="Glutathione_S-Trfase"/>
</dbReference>
<keyword evidence="3" id="KW-0808">Transferase</keyword>
<comment type="caution">
    <text evidence="3">The sequence shown here is derived from an EMBL/GenBank/DDBJ whole genome shotgun (WGS) entry which is preliminary data.</text>
</comment>
<dbReference type="eggNOG" id="COG0625">
    <property type="taxonomic scope" value="Bacteria"/>
</dbReference>